<dbReference type="PANTHER" id="PTHR43500:SF1">
    <property type="entry name" value="CYSTATHIONINE BETA-LYASE-RELATED"/>
    <property type="match status" value="1"/>
</dbReference>
<evidence type="ECO:0000313" key="9">
    <source>
        <dbReference type="Proteomes" id="UP000482155"/>
    </source>
</evidence>
<dbReference type="Proteomes" id="UP000482155">
    <property type="component" value="Unassembled WGS sequence"/>
</dbReference>
<proteinExistence type="inferred from homology"/>
<feature type="modified residue" description="N6-(pyridoxal phosphate)lysine" evidence="6">
    <location>
        <position position="221"/>
    </location>
</feature>
<dbReference type="InterPro" id="IPR015424">
    <property type="entry name" value="PyrdxlP-dep_Trfase"/>
</dbReference>
<protein>
    <submittedName>
        <fullName evidence="8">Cystathionine beta-lyase</fullName>
        <ecNumber evidence="8">4.4.1.8</ecNumber>
    </submittedName>
</protein>
<dbReference type="InterPro" id="IPR015422">
    <property type="entry name" value="PyrdxlP-dep_Trfase_small"/>
</dbReference>
<dbReference type="InterPro" id="IPR015421">
    <property type="entry name" value="PyrdxlP-dep_Trfase_major"/>
</dbReference>
<dbReference type="SUPFAM" id="SSF53383">
    <property type="entry name" value="PLP-dependent transferases"/>
    <property type="match status" value="1"/>
</dbReference>
<dbReference type="GO" id="GO:0019450">
    <property type="term" value="P:L-cysteine catabolic process to pyruvate"/>
    <property type="evidence" value="ECO:0007669"/>
    <property type="project" value="TreeGrafter"/>
</dbReference>
<evidence type="ECO:0000256" key="2">
    <source>
        <dbReference type="ARBA" id="ARBA00009077"/>
    </source>
</evidence>
<dbReference type="GO" id="GO:0030170">
    <property type="term" value="F:pyridoxal phosphate binding"/>
    <property type="evidence" value="ECO:0007669"/>
    <property type="project" value="InterPro"/>
</dbReference>
<dbReference type="PANTHER" id="PTHR43500">
    <property type="entry name" value="CYSTATHIONINE BETA-LYASE-RELATED"/>
    <property type="match status" value="1"/>
</dbReference>
<dbReference type="InterPro" id="IPR006233">
    <property type="entry name" value="Cys_b_lyase_bac"/>
</dbReference>
<comment type="catalytic activity">
    <reaction evidence="5">
        <text>L,L-cystathionine + H2O = L-homocysteine + pyruvate + NH4(+)</text>
        <dbReference type="Rhea" id="RHEA:13965"/>
        <dbReference type="ChEBI" id="CHEBI:15361"/>
        <dbReference type="ChEBI" id="CHEBI:15377"/>
        <dbReference type="ChEBI" id="CHEBI:28938"/>
        <dbReference type="ChEBI" id="CHEBI:58161"/>
        <dbReference type="ChEBI" id="CHEBI:58199"/>
    </reaction>
</comment>
<comment type="similarity">
    <text evidence="2 7">Belongs to the trans-sulfuration enzymes family.</text>
</comment>
<evidence type="ECO:0000256" key="1">
    <source>
        <dbReference type="ARBA" id="ARBA00001933"/>
    </source>
</evidence>
<dbReference type="RefSeq" id="WP_163960283.1">
    <property type="nucleotide sequence ID" value="NZ_JAAIVB010000008.1"/>
</dbReference>
<sequence>MADDQDHASSQPPRTATAIIHSGYEAPAGFDAFPLAVHRASTVVFENVAAMRSRTWQQKSGYTYGLHGTPTSFTLEARLTEIEGGKHCMLAPSGLAAISMIDMALLKSGDDMLIPDNAYNPNRDLGQWMARHFGISTRFYDPMIGAGIKDLIRPETRLVWTEAPGSVTMEVPDIPAICAAAHAAVGQGSRPVVALDNTWSAGLAFKAFDHGVDIVMQALTKYQSGGSDVLMGAVITRDDALNQKIEEAHMRLGYGVGMDDCYLVSRGLPSMKLRFDAHDAAAHAVARWLKSRPEISRVLHPAFEDCPGHATWKRDFTGAGGLFSVIFDERHPEALTDRFVDSLKLFKIGYSWGGAHSLCVPYRVKGMRANWPHAGQLVRFYIGLEDPRDLIADIGQALGVLQGDASSFHGEG</sequence>
<keyword evidence="4 8" id="KW-0456">Lyase</keyword>
<evidence type="ECO:0000256" key="6">
    <source>
        <dbReference type="PIRSR" id="PIRSR001434-2"/>
    </source>
</evidence>
<dbReference type="InterPro" id="IPR000277">
    <property type="entry name" value="Cys/Met-Metab_PyrdxlP-dep_enz"/>
</dbReference>
<dbReference type="GO" id="GO:0019346">
    <property type="term" value="P:transsulfuration"/>
    <property type="evidence" value="ECO:0007669"/>
    <property type="project" value="InterPro"/>
</dbReference>
<dbReference type="NCBIfam" id="TIGR01324">
    <property type="entry name" value="cysta_beta_ly_B"/>
    <property type="match status" value="1"/>
</dbReference>
<comment type="caution">
    <text evidence="8">The sequence shown here is derived from an EMBL/GenBank/DDBJ whole genome shotgun (WGS) entry which is preliminary data.</text>
</comment>
<evidence type="ECO:0000256" key="5">
    <source>
        <dbReference type="ARBA" id="ARBA00047517"/>
    </source>
</evidence>
<keyword evidence="3 6" id="KW-0663">Pyridoxal phosphate</keyword>
<evidence type="ECO:0000256" key="3">
    <source>
        <dbReference type="ARBA" id="ARBA00022898"/>
    </source>
</evidence>
<dbReference type="Gene3D" id="3.90.1150.10">
    <property type="entry name" value="Aspartate Aminotransferase, domain 1"/>
    <property type="match status" value="1"/>
</dbReference>
<evidence type="ECO:0000256" key="7">
    <source>
        <dbReference type="RuleBase" id="RU362118"/>
    </source>
</evidence>
<name>A0A6B3SG27_9BURK</name>
<dbReference type="EC" id="4.4.1.8" evidence="8"/>
<dbReference type="Pfam" id="PF01053">
    <property type="entry name" value="Cys_Met_Meta_PP"/>
    <property type="match status" value="1"/>
</dbReference>
<dbReference type="Gene3D" id="3.40.640.10">
    <property type="entry name" value="Type I PLP-dependent aspartate aminotransferase-like (Major domain)"/>
    <property type="match status" value="1"/>
</dbReference>
<dbReference type="EMBL" id="JAAIVB010000008">
    <property type="protein sequence ID" value="NEX59804.1"/>
    <property type="molecule type" value="Genomic_DNA"/>
</dbReference>
<evidence type="ECO:0000313" key="8">
    <source>
        <dbReference type="EMBL" id="NEX59804.1"/>
    </source>
</evidence>
<reference evidence="8 9" key="1">
    <citation type="submission" date="2020-02" db="EMBL/GenBank/DDBJ databases">
        <authorList>
            <person name="Kim M.K."/>
        </authorList>
    </citation>
    <scope>NUCLEOTIDE SEQUENCE [LARGE SCALE GENOMIC DNA]</scope>
    <source>
        <strain evidence="8 9">17J57-3</strain>
    </source>
</reference>
<dbReference type="GO" id="GO:0047804">
    <property type="term" value="F:cysteine-S-conjugate beta-lyase activity"/>
    <property type="evidence" value="ECO:0007669"/>
    <property type="project" value="InterPro"/>
</dbReference>
<comment type="cofactor">
    <cofactor evidence="1 7">
        <name>pyridoxal 5'-phosphate</name>
        <dbReference type="ChEBI" id="CHEBI:597326"/>
    </cofactor>
</comment>
<gene>
    <name evidence="8" type="ORF">G3574_01810</name>
</gene>
<accession>A0A6B3SG27</accession>
<organism evidence="8 9">
    <name type="scientific">Noviherbaspirillum galbum</name>
    <dbReference type="NCBI Taxonomy" id="2709383"/>
    <lineage>
        <taxon>Bacteria</taxon>
        <taxon>Pseudomonadati</taxon>
        <taxon>Pseudomonadota</taxon>
        <taxon>Betaproteobacteria</taxon>
        <taxon>Burkholderiales</taxon>
        <taxon>Oxalobacteraceae</taxon>
        <taxon>Noviherbaspirillum</taxon>
    </lineage>
</organism>
<dbReference type="NCBIfam" id="NF005456">
    <property type="entry name" value="PRK07050.1"/>
    <property type="match status" value="1"/>
</dbReference>
<dbReference type="AlphaFoldDB" id="A0A6B3SG27"/>
<evidence type="ECO:0000256" key="4">
    <source>
        <dbReference type="ARBA" id="ARBA00023239"/>
    </source>
</evidence>
<keyword evidence="9" id="KW-1185">Reference proteome</keyword>
<dbReference type="PIRSF" id="PIRSF001434">
    <property type="entry name" value="CGS"/>
    <property type="match status" value="1"/>
</dbReference>